<dbReference type="GO" id="GO:0071169">
    <property type="term" value="P:establishment of protein localization to chromatin"/>
    <property type="evidence" value="ECO:0007669"/>
    <property type="project" value="TreeGrafter"/>
</dbReference>
<keyword evidence="4 6" id="KW-0539">Nucleus</keyword>
<comment type="subcellular location">
    <subcellularLocation>
        <location evidence="1 6">Nucleus</location>
    </subcellularLocation>
</comment>
<evidence type="ECO:0000313" key="10">
    <source>
        <dbReference type="RefSeq" id="XP_030384808.1"/>
    </source>
</evidence>
<dbReference type="CTD" id="3355136"/>
<evidence type="ECO:0000256" key="4">
    <source>
        <dbReference type="ARBA" id="ARBA00023242"/>
    </source>
</evidence>
<evidence type="ECO:0000256" key="6">
    <source>
        <dbReference type="RuleBase" id="RU364107"/>
    </source>
</evidence>
<comment type="similarity">
    <text evidence="2 6">Belongs to the SCC2/Nipped-B family.</text>
</comment>
<evidence type="ECO:0000256" key="2">
    <source>
        <dbReference type="ARBA" id="ARBA00009252"/>
    </source>
</evidence>
<dbReference type="InterPro" id="IPR016024">
    <property type="entry name" value="ARM-type_fold"/>
</dbReference>
<dbReference type="RefSeq" id="XP_030384809.1">
    <property type="nucleotide sequence ID" value="XM_030528949.1"/>
</dbReference>
<dbReference type="GO" id="GO:0003682">
    <property type="term" value="F:chromatin binding"/>
    <property type="evidence" value="ECO:0007669"/>
    <property type="project" value="TreeGrafter"/>
</dbReference>
<dbReference type="GO" id="GO:0061775">
    <property type="term" value="F:cohesin loader activity"/>
    <property type="evidence" value="ECO:0007669"/>
    <property type="project" value="InterPro"/>
</dbReference>
<feature type="compositionally biased region" description="Basic residues" evidence="7">
    <location>
        <begin position="2125"/>
        <end position="2140"/>
    </location>
</feature>
<feature type="compositionally biased region" description="Polar residues" evidence="7">
    <location>
        <begin position="374"/>
        <end position="401"/>
    </location>
</feature>
<dbReference type="InterPro" id="IPR011989">
    <property type="entry name" value="ARM-like"/>
</dbReference>
<evidence type="ECO:0000313" key="9">
    <source>
        <dbReference type="Proteomes" id="UP000504634"/>
    </source>
</evidence>
<feature type="compositionally biased region" description="Low complexity" evidence="7">
    <location>
        <begin position="344"/>
        <end position="358"/>
    </location>
</feature>
<sequence length="2156" mass="244260">MGDRDVPSVPVTTLAGLTSTSDLLSELPVSDSLQSASSINKSLLFHTLVASESNNLLSLRDETLVRQLVHAIEQTNSDNIELKSQFNIQQHGTNISTYPELLQGIYNFRPTVFNTPHKNATNVETAQQLHPSQHSEGLRPAHSNHSDLANEIDQITCNFDSTPHQQQHQPAYVDQPSLVATGVPTKVLTARTSAINYDGTEEGMDHQNILMSQQKQKVPPAQQLNITQPIAVPQQQQQPSALNFSELQQDQKHQQFGQLKMYNDGYTSDLNPNWTSQQPTYSTNTSDIMGQQQLLNHTSHVGKPFHSEATLIQSQAPTTTTSTVQGSFQNVLNLQRQQIAAAAAQQRSDLQRPQQQLQHAKNQSPVQATIAPDASQQQLHSASTSGTMNHNSCAFGSDTHQSTQAVSGATSTSTSSSGKSQVRVCINRLNVEDARLMQHSIKEFVQKSPELARNMGLLHESAEQQNQSLLTLATEVDGIPIGIESITKTYSAPCQNTSPIDMFAVMKADEKRNTTKRKIAISLGDIPPEQIFSKPKLRRVERTATQSNTKCTKEEVTRSQTYQQFMRNMEQIIEMLDDTEPPNFDSEDVDENIECISSKLLTTMSNDVAKLKAKQALDSIPKNKLTLLINYAMRNVYLARNYSAGMEDEEEIVDDEIIDKILNAMDACLLICNIYSTVSDLKFLQEDNISHIIKFAQFQLRETIFPLYDPVYMVKSMKKTTQRKKTKTQQNHQRSLQIFYSKAVELLKVFVALFDKCIFVDTIVLPLSTLAVEPFFVDNIETLQFVCLELVTTIFRKEKYDKIRSSILGDILSSIDRLPSAKKNLRPFKLTSNGGNIQMVTALVLQLIQCATILPDSLCDKNKSNARSPNDIDLDDDVPSGASKIVKPNQDVLVLKKYDVAVSIGGNFLTTFLNKCKSRSNETDFRPLFENFIHDLLATVNKPEWPASELLLSLLGTMLVRYVSDKSIEQTIRLVSLDYLGIVAARLRKDTVESRCKVNIIDSMIKSIKLEQEKEGDLPITNPNIKLHPEEQRTEFLQKILLDFLAVNAQEENLIWDYARHFYLAQWYRDIIYQRRRIKEGEKGFASRKFKSRNKRVRGEYSESSDSGSCDEIDGEDGNKNGNSSAGIIDYELNLEIFNVLEERKQYLISKIKPYSASGEINHTAHQHIKTYIDYNNAQLIAQYLATKRPFSQSFDGCLKKIILVVNEPSIAVRTRAMKCLANIVEVDPLVLKRKDMQMGVNQKFLDTAISVREAAVDLVGKFVLSNQELIDQYYDMLSTRILDTGVSVRKRVIKILRDICIEYPDFNKIPEICVKMIRRVNDEEGIQKLVTEVFMKMWFTPCIKNDKHGIQRKINQIIDVVNTAHDTGTTWLEGLLMSIFKPKENMLKPDGSVHEPVKKNTEPPQEIVLACQQLADGLVERLIELEDTDNARMLGCITTLHLLAKVRPQLLVRHAMTIEPYLNIKCHSATAAKFICAVADILEKVVPLVNNASESFLASLEEHLMLLVVSRNQAEVTSCVSCLGALVNKITKNYKLIRDCFQKFYRILDLSRNQVMQNNCSVDNIYTPSFRRSLFTIGILMRYFDFKSPNTLGETNGGLPSTICDNVFECLMFFCICSNQEIRKQALIALGSFCVMNDDYLTRSELKQFYCDLLGSNTIDAGVKIICMRNIWIYLTESEMFMHNKEKEWEKQSKHEDLKEMNDVSSGMSSRIIQLYLEEILDCFLSRDDAVRLWAVKVVQIVLRQGLVHPVRMVPYLICLSTDCKIESAHRADALLKDIDKTYSGFVNMKVQFGLHLCFKLQEILQTNNSGKLEIIRGYAKRGPDQVTTALNDFLYTLLRTTKPQRRALVQTVTKQFDDQKTSLQQMLYIADNLAYFPYVVQDEPLYLIHQIDLLISMAGTHLLATFKEHLKPNDKEGDVLEDDDDVEDPQVLFNRLPDDITEIQKCIMSAQACMLLLILKEHLKDMYGLTDGKISRYSPSEQKLYEKAVTRKPVSDFNPKSTVDVIKKQLVQNITNSNNDCVSRTITDPEKLDLVVKYLDFKQLMLKLDPEDEESDLDESKDKSKLNNLDGSIANSTLNPAPSFNANNTNVQPPMVIMPATPETSVKSMARITKSTLPATKLIVRKQNRRTKKKRRKMMSSEEEDDEYSDEDYA</sequence>
<feature type="compositionally biased region" description="Low complexity" evidence="7">
    <location>
        <begin position="402"/>
        <end position="419"/>
    </location>
</feature>
<proteinExistence type="inferred from homology"/>
<dbReference type="GO" id="GO:0034087">
    <property type="term" value="P:establishment of mitotic sister chromatid cohesion"/>
    <property type="evidence" value="ECO:0007669"/>
    <property type="project" value="TreeGrafter"/>
</dbReference>
<evidence type="ECO:0000256" key="5">
    <source>
        <dbReference type="ARBA" id="ARBA00023306"/>
    </source>
</evidence>
<dbReference type="GO" id="GO:0090694">
    <property type="term" value="C:Scc2-Scc4 cohesin loading complex"/>
    <property type="evidence" value="ECO:0007669"/>
    <property type="project" value="TreeGrafter"/>
</dbReference>
<feature type="region of interest" description="Disordered" evidence="7">
    <location>
        <begin position="1096"/>
        <end position="1121"/>
    </location>
</feature>
<dbReference type="OrthoDB" id="418242at2759"/>
<evidence type="ECO:0000256" key="3">
    <source>
        <dbReference type="ARBA" id="ARBA00022737"/>
    </source>
</evidence>
<keyword evidence="5 6" id="KW-0131">Cell cycle</keyword>
<feature type="region of interest" description="Disordered" evidence="7">
    <location>
        <begin position="344"/>
        <end position="419"/>
    </location>
</feature>
<accession>A0A6J2UBJ5</accession>
<dbReference type="InterPro" id="IPR024986">
    <property type="entry name" value="Nipped-B_C"/>
</dbReference>
<feature type="compositionally biased region" description="Acidic residues" evidence="7">
    <location>
        <begin position="2143"/>
        <end position="2156"/>
    </location>
</feature>
<dbReference type="GO" id="GO:1990414">
    <property type="term" value="P:replication-born double-strand break repair via sister chromatid exchange"/>
    <property type="evidence" value="ECO:0007669"/>
    <property type="project" value="TreeGrafter"/>
</dbReference>
<evidence type="ECO:0000256" key="1">
    <source>
        <dbReference type="ARBA" id="ARBA00004123"/>
    </source>
</evidence>
<protein>
    <recommendedName>
        <fullName evidence="6">Nipped-B protein</fullName>
    </recommendedName>
</protein>
<dbReference type="SUPFAM" id="SSF48371">
    <property type="entry name" value="ARM repeat"/>
    <property type="match status" value="1"/>
</dbReference>
<evidence type="ECO:0000256" key="7">
    <source>
        <dbReference type="SAM" id="MobiDB-lite"/>
    </source>
</evidence>
<dbReference type="Pfam" id="PF12830">
    <property type="entry name" value="Nipped-B_C"/>
    <property type="match status" value="1"/>
</dbReference>
<name>A0A6J2UBJ5_DROLE</name>
<keyword evidence="9" id="KW-1185">Reference proteome</keyword>
<dbReference type="GO" id="GO:0010468">
    <property type="term" value="P:regulation of gene expression"/>
    <property type="evidence" value="ECO:0007669"/>
    <property type="project" value="InterPro"/>
</dbReference>
<dbReference type="PANTHER" id="PTHR21704:SF18">
    <property type="entry name" value="NIPPED-B-LIKE PROTEIN"/>
    <property type="match status" value="1"/>
</dbReference>
<dbReference type="GeneID" id="115632016"/>
<dbReference type="PANTHER" id="PTHR21704">
    <property type="entry name" value="NIPPED-B-LIKE PROTEIN DELANGIN SCC2-RELATED"/>
    <property type="match status" value="1"/>
</dbReference>
<dbReference type="InterPro" id="IPR026003">
    <property type="entry name" value="Cohesin_HEAT"/>
</dbReference>
<dbReference type="InterPro" id="IPR033031">
    <property type="entry name" value="Scc2/Nipped-B"/>
</dbReference>
<dbReference type="Proteomes" id="UP000504634">
    <property type="component" value="Unplaced"/>
</dbReference>
<dbReference type="Pfam" id="PF12765">
    <property type="entry name" value="Cohesin_HEAT"/>
    <property type="match status" value="1"/>
</dbReference>
<evidence type="ECO:0000313" key="11">
    <source>
        <dbReference type="RefSeq" id="XP_030384809.1"/>
    </source>
</evidence>
<organism evidence="9 10">
    <name type="scientific">Drosophila lebanonensis</name>
    <name type="common">Fruit fly</name>
    <name type="synonym">Scaptodrosophila lebanonensis</name>
    <dbReference type="NCBI Taxonomy" id="7225"/>
    <lineage>
        <taxon>Eukaryota</taxon>
        <taxon>Metazoa</taxon>
        <taxon>Ecdysozoa</taxon>
        <taxon>Arthropoda</taxon>
        <taxon>Hexapoda</taxon>
        <taxon>Insecta</taxon>
        <taxon>Pterygota</taxon>
        <taxon>Neoptera</taxon>
        <taxon>Endopterygota</taxon>
        <taxon>Diptera</taxon>
        <taxon>Brachycera</taxon>
        <taxon>Muscomorpha</taxon>
        <taxon>Ephydroidea</taxon>
        <taxon>Drosophilidae</taxon>
        <taxon>Scaptodrosophila</taxon>
    </lineage>
</organism>
<feature type="domain" description="Sister chromatid cohesion C-terminal" evidence="8">
    <location>
        <begin position="1710"/>
        <end position="1894"/>
    </location>
</feature>
<dbReference type="Gene3D" id="1.25.10.10">
    <property type="entry name" value="Leucine-rich Repeat Variant"/>
    <property type="match status" value="1"/>
</dbReference>
<evidence type="ECO:0000259" key="8">
    <source>
        <dbReference type="Pfam" id="PF12830"/>
    </source>
</evidence>
<dbReference type="RefSeq" id="XP_030384808.1">
    <property type="nucleotide sequence ID" value="XM_030528948.1"/>
</dbReference>
<gene>
    <name evidence="10 11" type="primary">LOC115632016</name>
</gene>
<dbReference type="CDD" id="cd23958">
    <property type="entry name" value="SCC2"/>
    <property type="match status" value="1"/>
</dbReference>
<dbReference type="GO" id="GO:0140588">
    <property type="term" value="P:chromatin looping"/>
    <property type="evidence" value="ECO:0007669"/>
    <property type="project" value="InterPro"/>
</dbReference>
<feature type="region of interest" description="Disordered" evidence="7">
    <location>
        <begin position="2119"/>
        <end position="2156"/>
    </location>
</feature>
<keyword evidence="3 6" id="KW-0677">Repeat</keyword>
<reference evidence="10 11" key="1">
    <citation type="submission" date="2025-04" db="UniProtKB">
        <authorList>
            <consortium name="RefSeq"/>
        </authorList>
    </citation>
    <scope>IDENTIFICATION</scope>
    <source>
        <strain evidence="10 11">11010-0011.00</strain>
        <tissue evidence="10 11">Whole body</tissue>
    </source>
</reference>